<keyword evidence="3" id="KW-0805">Transcription regulation</keyword>
<dbReference type="EMBL" id="LJYG01000102">
    <property type="protein sequence ID" value="KRQ06141.1"/>
    <property type="molecule type" value="Genomic_DNA"/>
</dbReference>
<dbReference type="AlphaFoldDB" id="A0A0R3DCX9"/>
<gene>
    <name evidence="7" type="ORF">AOQ71_26395</name>
</gene>
<dbReference type="OrthoDB" id="9793571at2"/>
<sequence>MSFADLPPLNALRYFEAAARRRSFTLAADELHITQSAVSQQIRNLESFIGTALFKRGTATVVLTDIGKTYFEAISKALERIDTATSKARTTQRSKRIEQICLSVSPSFTHLWLVKRLSKFHQEVKDIQLALNVTRHYVDFEVENVDMAIRHGDGEWPGLHADLLMKDHMIAVCSPRLFQARAMPKSLPEIASYPIIEDPVYRYWARYARQTGHQLDLTDAIQYDDSGVIVEAAINAQGIAMARASLASAALARGQLVKLLDADFSDALGYYIVFPSAHKVRRSVTRVSKWLRLEASRERTELR</sequence>
<dbReference type="RefSeq" id="WP_057752995.1">
    <property type="nucleotide sequence ID" value="NZ_LJYG01000102.1"/>
</dbReference>
<dbReference type="PANTHER" id="PTHR30537:SF79">
    <property type="entry name" value="TRANSCRIPTIONAL REGULATOR-RELATED"/>
    <property type="match status" value="1"/>
</dbReference>
<dbReference type="InterPro" id="IPR036388">
    <property type="entry name" value="WH-like_DNA-bd_sf"/>
</dbReference>
<dbReference type="Gene3D" id="3.40.190.10">
    <property type="entry name" value="Periplasmic binding protein-like II"/>
    <property type="match status" value="2"/>
</dbReference>
<evidence type="ECO:0000256" key="2">
    <source>
        <dbReference type="ARBA" id="ARBA00009437"/>
    </source>
</evidence>
<keyword evidence="5" id="KW-0804">Transcription</keyword>
<evidence type="ECO:0000313" key="7">
    <source>
        <dbReference type="EMBL" id="KRQ06141.1"/>
    </source>
</evidence>
<reference evidence="7 8" key="1">
    <citation type="submission" date="2015-09" db="EMBL/GenBank/DDBJ databases">
        <title>Draft Genome Sequence of Bradyrhizobium manausense Strain BR 3351T, a Novel Symbiotic Nitrogen-Fixing Alphaproteobacterium Isolated from Brazilian Amazon Rain Forest.</title>
        <authorList>
            <person name="De Araujo J.L."/>
            <person name="Zilli J.E."/>
        </authorList>
    </citation>
    <scope>NUCLEOTIDE SEQUENCE [LARGE SCALE GENOMIC DNA]</scope>
    <source>
        <strain evidence="7 8">BR3351</strain>
    </source>
</reference>
<comment type="similarity">
    <text evidence="2">Belongs to the LysR transcriptional regulatory family.</text>
</comment>
<proteinExistence type="inferred from homology"/>
<dbReference type="PANTHER" id="PTHR30537">
    <property type="entry name" value="HTH-TYPE TRANSCRIPTIONAL REGULATOR"/>
    <property type="match status" value="1"/>
</dbReference>
<dbReference type="SUPFAM" id="SSF53850">
    <property type="entry name" value="Periplasmic binding protein-like II"/>
    <property type="match status" value="1"/>
</dbReference>
<dbReference type="InterPro" id="IPR058163">
    <property type="entry name" value="LysR-type_TF_proteobact-type"/>
</dbReference>
<feature type="domain" description="HTH lysR-type" evidence="6">
    <location>
        <begin position="7"/>
        <end position="64"/>
    </location>
</feature>
<evidence type="ECO:0000259" key="6">
    <source>
        <dbReference type="PROSITE" id="PS50931"/>
    </source>
</evidence>
<dbReference type="SUPFAM" id="SSF46785">
    <property type="entry name" value="Winged helix' DNA-binding domain"/>
    <property type="match status" value="1"/>
</dbReference>
<dbReference type="Gene3D" id="1.10.10.10">
    <property type="entry name" value="Winged helix-like DNA-binding domain superfamily/Winged helix DNA-binding domain"/>
    <property type="match status" value="1"/>
</dbReference>
<dbReference type="InterPro" id="IPR000847">
    <property type="entry name" value="LysR_HTH_N"/>
</dbReference>
<evidence type="ECO:0000256" key="4">
    <source>
        <dbReference type="ARBA" id="ARBA00023125"/>
    </source>
</evidence>
<dbReference type="InterPro" id="IPR005119">
    <property type="entry name" value="LysR_subst-bd"/>
</dbReference>
<evidence type="ECO:0000256" key="3">
    <source>
        <dbReference type="ARBA" id="ARBA00023015"/>
    </source>
</evidence>
<dbReference type="GO" id="GO:0003700">
    <property type="term" value="F:DNA-binding transcription factor activity"/>
    <property type="evidence" value="ECO:0007669"/>
    <property type="project" value="InterPro"/>
</dbReference>
<keyword evidence="8" id="KW-1185">Reference proteome</keyword>
<dbReference type="Pfam" id="PF03466">
    <property type="entry name" value="LysR_substrate"/>
    <property type="match status" value="1"/>
</dbReference>
<dbReference type="InterPro" id="IPR036390">
    <property type="entry name" value="WH_DNA-bd_sf"/>
</dbReference>
<comment type="function">
    <text evidence="1">NodD regulates the expression of the nodABCFE genes which encode other nodulation proteins. NodD is also a negative regulator of its own expression. Binds flavonoids as inducers.</text>
</comment>
<dbReference type="STRING" id="989370.AOQ71_26395"/>
<evidence type="ECO:0000256" key="5">
    <source>
        <dbReference type="ARBA" id="ARBA00023163"/>
    </source>
</evidence>
<dbReference type="GO" id="GO:0043565">
    <property type="term" value="F:sequence-specific DNA binding"/>
    <property type="evidence" value="ECO:0007669"/>
    <property type="project" value="TreeGrafter"/>
</dbReference>
<name>A0A0R3DCX9_9BRAD</name>
<dbReference type="PROSITE" id="PS50931">
    <property type="entry name" value="HTH_LYSR"/>
    <property type="match status" value="1"/>
</dbReference>
<keyword evidence="4" id="KW-0238">DNA-binding</keyword>
<evidence type="ECO:0000256" key="1">
    <source>
        <dbReference type="ARBA" id="ARBA00003502"/>
    </source>
</evidence>
<comment type="caution">
    <text evidence="7">The sequence shown here is derived from an EMBL/GenBank/DDBJ whole genome shotgun (WGS) entry which is preliminary data.</text>
</comment>
<evidence type="ECO:0000313" key="8">
    <source>
        <dbReference type="Proteomes" id="UP000051936"/>
    </source>
</evidence>
<protein>
    <recommendedName>
        <fullName evidence="6">HTH lysR-type domain-containing protein</fullName>
    </recommendedName>
</protein>
<accession>A0A0R3DCX9</accession>
<dbReference type="FunFam" id="1.10.10.10:FF:000038">
    <property type="entry name" value="Glycine cleavage system transcriptional activator"/>
    <property type="match status" value="1"/>
</dbReference>
<dbReference type="Pfam" id="PF00126">
    <property type="entry name" value="HTH_1"/>
    <property type="match status" value="1"/>
</dbReference>
<dbReference type="PRINTS" id="PR00039">
    <property type="entry name" value="HTHLYSR"/>
</dbReference>
<dbReference type="GO" id="GO:0006351">
    <property type="term" value="P:DNA-templated transcription"/>
    <property type="evidence" value="ECO:0007669"/>
    <property type="project" value="TreeGrafter"/>
</dbReference>
<dbReference type="Proteomes" id="UP000051936">
    <property type="component" value="Unassembled WGS sequence"/>
</dbReference>
<organism evidence="7 8">
    <name type="scientific">Bradyrhizobium manausense</name>
    <dbReference type="NCBI Taxonomy" id="989370"/>
    <lineage>
        <taxon>Bacteria</taxon>
        <taxon>Pseudomonadati</taxon>
        <taxon>Pseudomonadota</taxon>
        <taxon>Alphaproteobacteria</taxon>
        <taxon>Hyphomicrobiales</taxon>
        <taxon>Nitrobacteraceae</taxon>
        <taxon>Bradyrhizobium</taxon>
    </lineage>
</organism>